<protein>
    <submittedName>
        <fullName evidence="3">4-methyl-5(B-hydroxyethyl)-thiazole monophosphate biosynthesis protein</fullName>
    </submittedName>
</protein>
<dbReference type="RefSeq" id="WP_025283064.1">
    <property type="nucleotide sequence ID" value="NZ_CP007268.1"/>
</dbReference>
<evidence type="ECO:0000313" key="3">
    <source>
        <dbReference type="EMBL" id="AHK80498.1"/>
    </source>
</evidence>
<proteinExistence type="predicted"/>
<dbReference type="SUPFAM" id="SSF52317">
    <property type="entry name" value="Class I glutamine amidotransferase-like"/>
    <property type="match status" value="1"/>
</dbReference>
<dbReference type="InterPro" id="IPR050325">
    <property type="entry name" value="Prot/Nucl_acid_deglycase"/>
</dbReference>
<dbReference type="Pfam" id="PF01965">
    <property type="entry name" value="DJ-1_PfpI"/>
    <property type="match status" value="1"/>
</dbReference>
<dbReference type="PANTHER" id="PTHR48094:SF12">
    <property type="entry name" value="PARKINSON DISEASE PROTEIN 7 HOMOLOG"/>
    <property type="match status" value="1"/>
</dbReference>
<dbReference type="NCBIfam" id="TIGR01383">
    <property type="entry name" value="not_thiJ"/>
    <property type="match status" value="1"/>
</dbReference>
<keyword evidence="1" id="KW-0677">Repeat</keyword>
<dbReference type="InterPro" id="IPR029062">
    <property type="entry name" value="Class_I_gatase-like"/>
</dbReference>
<evidence type="ECO:0000259" key="2">
    <source>
        <dbReference type="Pfam" id="PF01965"/>
    </source>
</evidence>
<dbReference type="AlphaFoldDB" id="W8KMV1"/>
<evidence type="ECO:0000256" key="1">
    <source>
        <dbReference type="ARBA" id="ARBA00022737"/>
    </source>
</evidence>
<dbReference type="GO" id="GO:0005737">
    <property type="term" value="C:cytoplasm"/>
    <property type="evidence" value="ECO:0007669"/>
    <property type="project" value="UniProtKB-ARBA"/>
</dbReference>
<sequence length="184" mass="19450">MARVLIPITHGSEEVEAVTLIDLLRRADFQVVVAGLEPGTVTCSRGVVLKPDVLLDEVLDDPFDLVVLPGGLPGANRLDADPRIHALLHRLHDEGRLVGAICAAPKVLGSAGLLKGRNATGHPSVVKTLDLPDTRFAEQPVVVDGNIATSQGPGTAMDFALTLIELLAGADKRREVEGPLCRPE</sequence>
<dbReference type="FunFam" id="3.40.50.880:FF:000015">
    <property type="entry name" value="Protein DJ-1 homolog C"/>
    <property type="match status" value="1"/>
</dbReference>
<dbReference type="Gene3D" id="3.40.50.880">
    <property type="match status" value="1"/>
</dbReference>
<dbReference type="InterPro" id="IPR002818">
    <property type="entry name" value="DJ-1/PfpI"/>
</dbReference>
<dbReference type="HOGENOM" id="CLU_000445_44_2_6"/>
<dbReference type="CDD" id="cd03135">
    <property type="entry name" value="GATase1_DJ-1"/>
    <property type="match status" value="1"/>
</dbReference>
<dbReference type="Proteomes" id="UP000019442">
    <property type="component" value="Chromosome"/>
</dbReference>
<dbReference type="OrthoDB" id="9803764at2"/>
<dbReference type="PATRIC" id="fig|1354791.3.peg.663"/>
<accession>W8KMV1</accession>
<feature type="domain" description="DJ-1/PfpI" evidence="2">
    <location>
        <begin position="3"/>
        <end position="165"/>
    </location>
</feature>
<reference evidence="3 4" key="1">
    <citation type="journal article" date="2014" name="J Genomics">
        <title>Draft Genome Sequence of the Extremely Halophilic Phototrophic Purple Sulfur Bacterium Halorhodospira halochloris.</title>
        <authorList>
            <person name="Singh K.S."/>
            <person name="Kirksey J."/>
            <person name="Hoff W.D."/>
            <person name="Deole R."/>
        </authorList>
    </citation>
    <scope>NUCLEOTIDE SEQUENCE [LARGE SCALE GENOMIC DNA]</scope>
    <source>
        <strain evidence="3 4">A</strain>
    </source>
</reference>
<name>W8KMV1_9GAMM</name>
<dbReference type="EMBL" id="CP007268">
    <property type="protein sequence ID" value="AHK80498.1"/>
    <property type="molecule type" value="Genomic_DNA"/>
</dbReference>
<keyword evidence="4" id="KW-1185">Reference proteome</keyword>
<reference evidence="4" key="2">
    <citation type="submission" date="2014-02" db="EMBL/GenBank/DDBJ databases">
        <title>Draft Genome Sequence of extremely halophilic bacteria Halorhodospira halochloris.</title>
        <authorList>
            <person name="Singh K.S."/>
        </authorList>
    </citation>
    <scope>NUCLEOTIDE SEQUENCE [LARGE SCALE GENOMIC DNA]</scope>
    <source>
        <strain evidence="4">A</strain>
    </source>
</reference>
<dbReference type="InterPro" id="IPR006287">
    <property type="entry name" value="DJ-1"/>
</dbReference>
<dbReference type="KEGG" id="hhc:M911_16695"/>
<gene>
    <name evidence="3" type="ORF">M911_16695</name>
</gene>
<organism evidence="3 4">
    <name type="scientific">Ectothiorhodospira haloalkaliphila</name>
    <dbReference type="NCBI Taxonomy" id="421628"/>
    <lineage>
        <taxon>Bacteria</taxon>
        <taxon>Pseudomonadati</taxon>
        <taxon>Pseudomonadota</taxon>
        <taxon>Gammaproteobacteria</taxon>
        <taxon>Chromatiales</taxon>
        <taxon>Ectothiorhodospiraceae</taxon>
        <taxon>Ectothiorhodospira</taxon>
    </lineage>
</organism>
<dbReference type="PANTHER" id="PTHR48094">
    <property type="entry name" value="PROTEIN/NUCLEIC ACID DEGLYCASE DJ-1-RELATED"/>
    <property type="match status" value="1"/>
</dbReference>
<evidence type="ECO:0000313" key="4">
    <source>
        <dbReference type="Proteomes" id="UP000019442"/>
    </source>
</evidence>